<proteinExistence type="predicted"/>
<dbReference type="EMBL" id="JNBS01001913">
    <property type="protein sequence ID" value="OQR97427.1"/>
    <property type="molecule type" value="Genomic_DNA"/>
</dbReference>
<protein>
    <submittedName>
        <fullName evidence="1">Uncharacterized protein</fullName>
    </submittedName>
</protein>
<dbReference type="Gene3D" id="1.25.40.20">
    <property type="entry name" value="Ankyrin repeat-containing domain"/>
    <property type="match status" value="1"/>
</dbReference>
<name>A0A1V9ZHI8_9STRA</name>
<dbReference type="STRING" id="74557.A0A1V9ZHI8"/>
<organism evidence="1 2">
    <name type="scientific">Thraustotheca clavata</name>
    <dbReference type="NCBI Taxonomy" id="74557"/>
    <lineage>
        <taxon>Eukaryota</taxon>
        <taxon>Sar</taxon>
        <taxon>Stramenopiles</taxon>
        <taxon>Oomycota</taxon>
        <taxon>Saprolegniomycetes</taxon>
        <taxon>Saprolegniales</taxon>
        <taxon>Achlyaceae</taxon>
        <taxon>Thraustotheca</taxon>
    </lineage>
</organism>
<dbReference type="Pfam" id="PF13637">
    <property type="entry name" value="Ank_4"/>
    <property type="match status" value="1"/>
</dbReference>
<comment type="caution">
    <text evidence="1">The sequence shown here is derived from an EMBL/GenBank/DDBJ whole genome shotgun (WGS) entry which is preliminary data.</text>
</comment>
<reference evidence="1 2" key="1">
    <citation type="journal article" date="2014" name="Genome Biol. Evol.">
        <title>The secreted proteins of Achlya hypogyna and Thraustotheca clavata identify the ancestral oomycete secretome and reveal gene acquisitions by horizontal gene transfer.</title>
        <authorList>
            <person name="Misner I."/>
            <person name="Blouin N."/>
            <person name="Leonard G."/>
            <person name="Richards T.A."/>
            <person name="Lane C.E."/>
        </authorList>
    </citation>
    <scope>NUCLEOTIDE SEQUENCE [LARGE SCALE GENOMIC DNA]</scope>
    <source>
        <strain evidence="1 2">ATCC 34112</strain>
    </source>
</reference>
<dbReference type="SUPFAM" id="SSF48403">
    <property type="entry name" value="Ankyrin repeat"/>
    <property type="match status" value="1"/>
</dbReference>
<gene>
    <name evidence="1" type="ORF">THRCLA_06968</name>
</gene>
<dbReference type="PANTHER" id="PTHR46586:SF4">
    <property type="match status" value="1"/>
</dbReference>
<accession>A0A1V9ZHI8</accession>
<dbReference type="InterPro" id="IPR036770">
    <property type="entry name" value="Ankyrin_rpt-contain_sf"/>
</dbReference>
<dbReference type="InterPro" id="IPR052050">
    <property type="entry name" value="SecEffector_AnkRepeat"/>
</dbReference>
<sequence>MPRFGSTPSQLDVFEIDIAALDHLLSSPVTPDPSSIQVFRSRTLMRIIVSYQDGLDEVTLLLVKFLNRVYLPCYDLHDTLSEAFAPFHPVFQWWQERHGTSKLLLRMPRAPLLCYAITHNNIPVLEALQDNGKLALDEIHWDLVGRQGHVKLLQFLLARGTTGSLPNVIFNAVVYGHLPMVQFLHEFGASFTWELLVHACVFGKVEVVQYLHQLSSIGDVGWDPDTIDCVARRGHLNVLRFLHQCNYVGFTSHTMDVAAEAGQLEIVRFLHEHRYEGCTAAAMIGAVRNGHLEVVKFLDLYRPDAASDNVVVVALHYGQEAILNYFQEERKLKKRLSRIQKRVAVLVRNNNDTMRNPYNPPKSKICCA</sequence>
<dbReference type="PANTHER" id="PTHR46586">
    <property type="entry name" value="ANKYRIN REPEAT-CONTAINING PROTEIN"/>
    <property type="match status" value="1"/>
</dbReference>
<evidence type="ECO:0000313" key="1">
    <source>
        <dbReference type="EMBL" id="OQR97427.1"/>
    </source>
</evidence>
<evidence type="ECO:0000313" key="2">
    <source>
        <dbReference type="Proteomes" id="UP000243217"/>
    </source>
</evidence>
<dbReference type="AlphaFoldDB" id="A0A1V9ZHI8"/>
<dbReference type="OrthoDB" id="60283at2759"/>
<keyword evidence="2" id="KW-1185">Reference proteome</keyword>
<dbReference type="InterPro" id="IPR002110">
    <property type="entry name" value="Ankyrin_rpt"/>
</dbReference>
<dbReference type="Proteomes" id="UP000243217">
    <property type="component" value="Unassembled WGS sequence"/>
</dbReference>